<protein>
    <submittedName>
        <fullName evidence="3">Uncharacterized protein</fullName>
    </submittedName>
</protein>
<dbReference type="AlphaFoldDB" id="A0A4Y7SKR1"/>
<feature type="transmembrane region" description="Helical" evidence="2">
    <location>
        <begin position="263"/>
        <end position="281"/>
    </location>
</feature>
<organism evidence="3 4">
    <name type="scientific">Coprinellus micaceus</name>
    <name type="common">Glistening ink-cap mushroom</name>
    <name type="synonym">Coprinus micaceus</name>
    <dbReference type="NCBI Taxonomy" id="71717"/>
    <lineage>
        <taxon>Eukaryota</taxon>
        <taxon>Fungi</taxon>
        <taxon>Dikarya</taxon>
        <taxon>Basidiomycota</taxon>
        <taxon>Agaricomycotina</taxon>
        <taxon>Agaricomycetes</taxon>
        <taxon>Agaricomycetidae</taxon>
        <taxon>Agaricales</taxon>
        <taxon>Agaricineae</taxon>
        <taxon>Psathyrellaceae</taxon>
        <taxon>Coprinellus</taxon>
    </lineage>
</organism>
<dbReference type="EMBL" id="QPFP01000092">
    <property type="protein sequence ID" value="TEB22415.1"/>
    <property type="molecule type" value="Genomic_DNA"/>
</dbReference>
<reference evidence="3 4" key="1">
    <citation type="journal article" date="2019" name="Nat. Ecol. Evol.">
        <title>Megaphylogeny resolves global patterns of mushroom evolution.</title>
        <authorList>
            <person name="Varga T."/>
            <person name="Krizsan K."/>
            <person name="Foldi C."/>
            <person name="Dima B."/>
            <person name="Sanchez-Garcia M."/>
            <person name="Sanchez-Ramirez S."/>
            <person name="Szollosi G.J."/>
            <person name="Szarkandi J.G."/>
            <person name="Papp V."/>
            <person name="Albert L."/>
            <person name="Andreopoulos W."/>
            <person name="Angelini C."/>
            <person name="Antonin V."/>
            <person name="Barry K.W."/>
            <person name="Bougher N.L."/>
            <person name="Buchanan P."/>
            <person name="Buyck B."/>
            <person name="Bense V."/>
            <person name="Catcheside P."/>
            <person name="Chovatia M."/>
            <person name="Cooper J."/>
            <person name="Damon W."/>
            <person name="Desjardin D."/>
            <person name="Finy P."/>
            <person name="Geml J."/>
            <person name="Haridas S."/>
            <person name="Hughes K."/>
            <person name="Justo A."/>
            <person name="Karasinski D."/>
            <person name="Kautmanova I."/>
            <person name="Kiss B."/>
            <person name="Kocsube S."/>
            <person name="Kotiranta H."/>
            <person name="LaButti K.M."/>
            <person name="Lechner B.E."/>
            <person name="Liimatainen K."/>
            <person name="Lipzen A."/>
            <person name="Lukacs Z."/>
            <person name="Mihaltcheva S."/>
            <person name="Morgado L.N."/>
            <person name="Niskanen T."/>
            <person name="Noordeloos M.E."/>
            <person name="Ohm R.A."/>
            <person name="Ortiz-Santana B."/>
            <person name="Ovrebo C."/>
            <person name="Racz N."/>
            <person name="Riley R."/>
            <person name="Savchenko A."/>
            <person name="Shiryaev A."/>
            <person name="Soop K."/>
            <person name="Spirin V."/>
            <person name="Szebenyi C."/>
            <person name="Tomsovsky M."/>
            <person name="Tulloss R.E."/>
            <person name="Uehling J."/>
            <person name="Grigoriev I.V."/>
            <person name="Vagvolgyi C."/>
            <person name="Papp T."/>
            <person name="Martin F.M."/>
            <person name="Miettinen O."/>
            <person name="Hibbett D.S."/>
            <person name="Nagy L.G."/>
        </authorList>
    </citation>
    <scope>NUCLEOTIDE SEQUENCE [LARGE SCALE GENOMIC DNA]</scope>
    <source>
        <strain evidence="3 4">FP101781</strain>
    </source>
</reference>
<feature type="region of interest" description="Disordered" evidence="1">
    <location>
        <begin position="627"/>
        <end position="671"/>
    </location>
</feature>
<feature type="transmembrane region" description="Helical" evidence="2">
    <location>
        <begin position="20"/>
        <end position="40"/>
    </location>
</feature>
<feature type="transmembrane region" description="Helical" evidence="2">
    <location>
        <begin position="229"/>
        <end position="251"/>
    </location>
</feature>
<feature type="compositionally biased region" description="Low complexity" evidence="1">
    <location>
        <begin position="654"/>
        <end position="664"/>
    </location>
</feature>
<evidence type="ECO:0000313" key="4">
    <source>
        <dbReference type="Proteomes" id="UP000298030"/>
    </source>
</evidence>
<dbReference type="OrthoDB" id="5392263at2759"/>
<sequence length="671" mass="74248">MASRTTFEQTLNRVAALTGNPVSLAAMRFLTLIVFGFSLVTRSVGAMNLAECVSSVRNGTSGWCTGRIGATDSQGTKLDEMWGATTGITYELCVKACNNAPAPFIWASFSPKFTSWLLPWLALLSQLPFGPKDRLNSLESTILTLGSPALAAYSLTLTMLNAQWVARRFSRLAYPNARAAVIALTSLQQSPLRIVEGDALLASLVVLPQNDMWWKELVNWLEYPHTWSISSAITILWVVTAYVFTVIDWFYGNLEESDFGDQAMGSLWVWVLPVVVGWLLVSPKCNEDRLRVAMERANFLAHVATDTHTTPARHLPEKCFAISLDFDTHDELRVDETNTAPIYNFSRFLSWVQSVEEVLRAFEAASQRRQQHESVDPGQDWVVVQPNEQPHPENRLGNRAQVERYCTHDDLEVPGTEDTRRGRWGPNVLSRMLVSSFLTLFLQWGTTGAAISFAYNTPTTGLSCVSGSYLLFGTLATLAWIMLLASSILAHYATVQPRSFKGHPTPTRPVTIARWLSISLRRLGKLTASINAIWILTTCLLQLGRFYKRCYCYASVLGRRNNAYISAYLTEAQYISMMRAWIGGTAQAVATAVIFISFITAYRNPRLPREMASPTQDDRCAFPCRQCSKADSTPPSPLTTKETGSPLGGDIHGSTAPATTTSPAVHISGGE</sequence>
<comment type="caution">
    <text evidence="3">The sequence shown here is derived from an EMBL/GenBank/DDBJ whole genome shotgun (WGS) entry which is preliminary data.</text>
</comment>
<feature type="compositionally biased region" description="Polar residues" evidence="1">
    <location>
        <begin position="629"/>
        <end position="643"/>
    </location>
</feature>
<dbReference type="Proteomes" id="UP000298030">
    <property type="component" value="Unassembled WGS sequence"/>
</dbReference>
<evidence type="ECO:0000256" key="2">
    <source>
        <dbReference type="SAM" id="Phobius"/>
    </source>
</evidence>
<evidence type="ECO:0000256" key="1">
    <source>
        <dbReference type="SAM" id="MobiDB-lite"/>
    </source>
</evidence>
<keyword evidence="2" id="KW-0812">Transmembrane</keyword>
<feature type="transmembrane region" description="Helical" evidence="2">
    <location>
        <begin position="580"/>
        <end position="602"/>
    </location>
</feature>
<accession>A0A4Y7SKR1</accession>
<proteinExistence type="predicted"/>
<name>A0A4Y7SKR1_COPMI</name>
<keyword evidence="4" id="KW-1185">Reference proteome</keyword>
<keyword evidence="2" id="KW-1133">Transmembrane helix</keyword>
<dbReference type="STRING" id="71717.A0A4Y7SKR1"/>
<evidence type="ECO:0000313" key="3">
    <source>
        <dbReference type="EMBL" id="TEB22415.1"/>
    </source>
</evidence>
<feature type="transmembrane region" description="Helical" evidence="2">
    <location>
        <begin position="433"/>
        <end position="455"/>
    </location>
</feature>
<feature type="transmembrane region" description="Helical" evidence="2">
    <location>
        <begin position="467"/>
        <end position="493"/>
    </location>
</feature>
<keyword evidence="2" id="KW-0472">Membrane</keyword>
<gene>
    <name evidence="3" type="ORF">FA13DRAFT_1798957</name>
</gene>